<protein>
    <submittedName>
        <fullName evidence="2">Uncharacterized protein</fullName>
    </submittedName>
</protein>
<gene>
    <name evidence="2" type="ORF">CEXT_778141</name>
</gene>
<evidence type="ECO:0000256" key="1">
    <source>
        <dbReference type="SAM" id="MobiDB-lite"/>
    </source>
</evidence>
<reference evidence="2 3" key="1">
    <citation type="submission" date="2021-06" db="EMBL/GenBank/DDBJ databases">
        <title>Caerostris extrusa draft genome.</title>
        <authorList>
            <person name="Kono N."/>
            <person name="Arakawa K."/>
        </authorList>
    </citation>
    <scope>NUCLEOTIDE SEQUENCE [LARGE SCALE GENOMIC DNA]</scope>
</reference>
<dbReference type="Proteomes" id="UP001054945">
    <property type="component" value="Unassembled WGS sequence"/>
</dbReference>
<evidence type="ECO:0000313" key="2">
    <source>
        <dbReference type="EMBL" id="GIY17594.1"/>
    </source>
</evidence>
<accession>A0AAV4R985</accession>
<evidence type="ECO:0000313" key="3">
    <source>
        <dbReference type="Proteomes" id="UP001054945"/>
    </source>
</evidence>
<sequence length="118" mass="13015">MVLLTSPDYDRMGPKNFLGDPEKGPEAPARAPGVRCPRKDLVDCTYQTKSSGPGTRIICQAETRALPTRRLPAKACLMLANLLNPLFTENELQQRTKVGPFKSPAFPVKPLLPVKHSF</sequence>
<comment type="caution">
    <text evidence="2">The sequence shown here is derived from an EMBL/GenBank/DDBJ whole genome shotgun (WGS) entry which is preliminary data.</text>
</comment>
<keyword evidence="3" id="KW-1185">Reference proteome</keyword>
<dbReference type="AlphaFoldDB" id="A0AAV4R985"/>
<organism evidence="2 3">
    <name type="scientific">Caerostris extrusa</name>
    <name type="common">Bark spider</name>
    <name type="synonym">Caerostris bankana</name>
    <dbReference type="NCBI Taxonomy" id="172846"/>
    <lineage>
        <taxon>Eukaryota</taxon>
        <taxon>Metazoa</taxon>
        <taxon>Ecdysozoa</taxon>
        <taxon>Arthropoda</taxon>
        <taxon>Chelicerata</taxon>
        <taxon>Arachnida</taxon>
        <taxon>Araneae</taxon>
        <taxon>Araneomorphae</taxon>
        <taxon>Entelegynae</taxon>
        <taxon>Araneoidea</taxon>
        <taxon>Araneidae</taxon>
        <taxon>Caerostris</taxon>
    </lineage>
</organism>
<dbReference type="EMBL" id="BPLR01007526">
    <property type="protein sequence ID" value="GIY17594.1"/>
    <property type="molecule type" value="Genomic_DNA"/>
</dbReference>
<proteinExistence type="predicted"/>
<feature type="region of interest" description="Disordered" evidence="1">
    <location>
        <begin position="1"/>
        <end position="34"/>
    </location>
</feature>
<name>A0AAV4R985_CAEEX</name>